<gene>
    <name evidence="1" type="ORF">HK099_008375</name>
</gene>
<proteinExistence type="predicted"/>
<dbReference type="EMBL" id="JADGJW010000091">
    <property type="protein sequence ID" value="KAJ3224507.1"/>
    <property type="molecule type" value="Genomic_DNA"/>
</dbReference>
<organism evidence="1 2">
    <name type="scientific">Clydaea vesicula</name>
    <dbReference type="NCBI Taxonomy" id="447962"/>
    <lineage>
        <taxon>Eukaryota</taxon>
        <taxon>Fungi</taxon>
        <taxon>Fungi incertae sedis</taxon>
        <taxon>Chytridiomycota</taxon>
        <taxon>Chytridiomycota incertae sedis</taxon>
        <taxon>Chytridiomycetes</taxon>
        <taxon>Lobulomycetales</taxon>
        <taxon>Lobulomycetaceae</taxon>
        <taxon>Clydaea</taxon>
    </lineage>
</organism>
<reference evidence="1" key="1">
    <citation type="submission" date="2020-05" db="EMBL/GenBank/DDBJ databases">
        <title>Phylogenomic resolution of chytrid fungi.</title>
        <authorList>
            <person name="Stajich J.E."/>
            <person name="Amses K."/>
            <person name="Simmons R."/>
            <person name="Seto K."/>
            <person name="Myers J."/>
            <person name="Bonds A."/>
            <person name="Quandt C.A."/>
            <person name="Barry K."/>
            <person name="Liu P."/>
            <person name="Grigoriev I."/>
            <person name="Longcore J.E."/>
            <person name="James T.Y."/>
        </authorList>
    </citation>
    <scope>NUCLEOTIDE SEQUENCE</scope>
    <source>
        <strain evidence="1">JEL0476</strain>
    </source>
</reference>
<evidence type="ECO:0000313" key="2">
    <source>
        <dbReference type="Proteomes" id="UP001211065"/>
    </source>
</evidence>
<accession>A0AAD5U4Y1</accession>
<dbReference type="Proteomes" id="UP001211065">
    <property type="component" value="Unassembled WGS sequence"/>
</dbReference>
<comment type="caution">
    <text evidence="1">The sequence shown here is derived from an EMBL/GenBank/DDBJ whole genome shotgun (WGS) entry which is preliminary data.</text>
</comment>
<evidence type="ECO:0000313" key="1">
    <source>
        <dbReference type="EMBL" id="KAJ3224507.1"/>
    </source>
</evidence>
<name>A0AAD5U4Y1_9FUNG</name>
<keyword evidence="2" id="KW-1185">Reference proteome</keyword>
<dbReference type="AlphaFoldDB" id="A0AAD5U4Y1"/>
<sequence>MELDYLDQLIKDIHEDYILRCHCLKTNHFLLNNNLNFKNNSNVAASINFVNYNNNCEHNFIENSNRLLKDIHCAANYEDDEDKKKFFNLKSEGGWFLIKDAKTLLQIEEFNPASIDEIDANDETDTKNNNSKFKELKSETDLVFVNREEQDGDLIHL</sequence>
<protein>
    <submittedName>
        <fullName evidence="1">Uncharacterized protein</fullName>
    </submittedName>
</protein>